<dbReference type="Proteomes" id="UP001162060">
    <property type="component" value="Unassembled WGS sequence"/>
</dbReference>
<feature type="region of interest" description="Disordered" evidence="2">
    <location>
        <begin position="1037"/>
        <end position="1114"/>
    </location>
</feature>
<feature type="compositionally biased region" description="Basic and acidic residues" evidence="2">
    <location>
        <begin position="517"/>
        <end position="529"/>
    </location>
</feature>
<feature type="domain" description="PH" evidence="3">
    <location>
        <begin position="894"/>
        <end position="1021"/>
    </location>
</feature>
<dbReference type="SMART" id="SM00233">
    <property type="entry name" value="PH"/>
    <property type="match status" value="2"/>
</dbReference>
<feature type="compositionally biased region" description="Acidic residues" evidence="2">
    <location>
        <begin position="1100"/>
        <end position="1114"/>
    </location>
</feature>
<dbReference type="PROSITE" id="PS50003">
    <property type="entry name" value="PH_DOMAIN"/>
    <property type="match status" value="2"/>
</dbReference>
<dbReference type="Gene3D" id="1.10.890.20">
    <property type="match status" value="1"/>
</dbReference>
<evidence type="ECO:0000313" key="4">
    <source>
        <dbReference type="EMBL" id="CAK7926908.1"/>
    </source>
</evidence>
<dbReference type="SUPFAM" id="SSF50729">
    <property type="entry name" value="PH domain-like"/>
    <property type="match status" value="2"/>
</dbReference>
<dbReference type="PANTHER" id="PTHR22902:SF27">
    <property type="entry name" value="PLECKSTRIN HOMOLOGY DOMAIN-CONTAINING FAMILY A MEMBER 3"/>
    <property type="match status" value="1"/>
</dbReference>
<dbReference type="SUPFAM" id="SSF54626">
    <property type="entry name" value="Chalcone isomerase"/>
    <property type="match status" value="1"/>
</dbReference>
<keyword evidence="1" id="KW-0597">Phosphoprotein</keyword>
<sequence>MRHQDGTTTDPSTLTSGSPSLSTAAAAAASTTTSSVAAAMSTFNLLATASTVFPTSSASSSTCHTPQTNAATPSTASGVLLLGKLMRRDRRLFTWKWRDFVLERSRLQYFSAKGNRKGDILLTPQTPITIRMCSEPKPFGFLLFIKDTKLTLAAATERERRQWIDVFCDVFHASVEQTPTDNKAERRARPTYLPIPDLGVEADGTTNSVFAQQSSSITSVESGEFVDGSNYSTPVMAHNVLDNEDAKRDSFGEDVIPILESRMTYGPIKELFSRITFPPSLANGDLLVGVGPIVRRVGWTDERIMAVGMYIDPEAATRELEKFNGRVAKSLYGDQQFYNHLLFHTTFRRSFVVTARKRVSKSVLTALLRDELTPRMGPNAAATTTFLGFIEKSLKKAESMVMRIHEDDRFEYRLRGQLYPPIASHALCKCIQALFFDSNSIQHDAKRGLIERLPSLWGGEVLDVHDEIFGSLHERIQNVDSEDEEDTESDDEDDCDDDEDDSEAEDLFGSHGGTSHHSSDDEEGHKENNNDEQEGDHSVLTADKRVRSKRNNHFDFSAIYQRPSTQDEWADYDDKELEMLQRQSRSLMVHFGPMLDRDSNVIFSGELAVDGSALLGTWSHQFSMSPDEYDAPGDSRQRRFTVGLYVDPGAIGESLLKFKGLSIGSIVQNTDYFHQFSSGTFQKHLVIKVDAKVKLRVLLKYFDLRLQSLVASFEDVKKPFDNLAELWDSMHPQEHHQQLELTPKDEARFSIAPDKKMVLKVKKRGLCKEDKKQNNAVNFGAFVAPNGEDISDSVDATPSSSQTSIAMPIGASTPSQVGHSRGAVEMELVLPAPPFHLVLESLIFGFHAMDPSARTQLMERIPNLLDLVPDDLAHTYHDEIQALRENYKRQKPENRVKVGYLSISFEKRKLQKSTEKGGAKEVTMVPSRWSKRWCRLDGTLFSYYSHKRSRKYRDMMELTRCEVVEITANSGPDVARFAWEKGESDSVRIAVIKPNGEILALRTETIYEGEEWLESLTDASKVRRYGDSPDNWVAWDANFSQRERRSSSNQDGTPNRGDRSGSSESTSNSERHSGVGQGSVVNRKSHVNSVAASNLPLDTTYEEDDGYLDDTNVDEYDSDEDVVKKDGSLLAWMQEDPRHAIIAFLLVFIVYLASMMHRVQPVLVTSTEVP</sequence>
<feature type="region of interest" description="Disordered" evidence="2">
    <location>
        <begin position="1"/>
        <end position="20"/>
    </location>
</feature>
<dbReference type="InterPro" id="IPR045188">
    <property type="entry name" value="Boi1/Boi2-like"/>
</dbReference>
<dbReference type="Gene3D" id="3.50.70.10">
    <property type="match status" value="1"/>
</dbReference>
<dbReference type="GO" id="GO:0005802">
    <property type="term" value="C:trans-Golgi network"/>
    <property type="evidence" value="ECO:0007669"/>
    <property type="project" value="TreeGrafter"/>
</dbReference>
<feature type="compositionally biased region" description="Acidic residues" evidence="2">
    <location>
        <begin position="480"/>
        <end position="506"/>
    </location>
</feature>
<dbReference type="Pfam" id="PF00169">
    <property type="entry name" value="PH"/>
    <property type="match status" value="2"/>
</dbReference>
<gene>
    <name evidence="4" type="ORF">PM001_LOCUS12058</name>
</gene>
<dbReference type="CDD" id="cd00821">
    <property type="entry name" value="PH"/>
    <property type="match status" value="2"/>
</dbReference>
<proteinExistence type="predicted"/>
<dbReference type="AlphaFoldDB" id="A0AAV1U0R0"/>
<comment type="caution">
    <text evidence="4">The sequence shown here is derived from an EMBL/GenBank/DDBJ whole genome shotgun (WGS) entry which is preliminary data.</text>
</comment>
<evidence type="ECO:0000256" key="2">
    <source>
        <dbReference type="SAM" id="MobiDB-lite"/>
    </source>
</evidence>
<dbReference type="PANTHER" id="PTHR22902">
    <property type="entry name" value="SESQUIPEDALIAN"/>
    <property type="match status" value="1"/>
</dbReference>
<dbReference type="Gene3D" id="2.30.29.30">
    <property type="entry name" value="Pleckstrin-homology domain (PH domain)/Phosphotyrosine-binding domain (PTB)"/>
    <property type="match status" value="2"/>
</dbReference>
<dbReference type="InterPro" id="IPR016089">
    <property type="entry name" value="Chalcone_isomerase_bundle_sf"/>
</dbReference>
<dbReference type="GO" id="GO:0007032">
    <property type="term" value="P:endosome organization"/>
    <property type="evidence" value="ECO:0007669"/>
    <property type="project" value="TreeGrafter"/>
</dbReference>
<protein>
    <recommendedName>
        <fullName evidence="3">PH domain-containing protein</fullName>
    </recommendedName>
</protein>
<dbReference type="GO" id="GO:0055037">
    <property type="term" value="C:recycling endosome"/>
    <property type="evidence" value="ECO:0007669"/>
    <property type="project" value="TreeGrafter"/>
</dbReference>
<dbReference type="InterPro" id="IPR036298">
    <property type="entry name" value="Chalcone_isomerase_sf"/>
</dbReference>
<dbReference type="GO" id="GO:0042147">
    <property type="term" value="P:retrograde transport, endosome to Golgi"/>
    <property type="evidence" value="ECO:0007669"/>
    <property type="project" value="TreeGrafter"/>
</dbReference>
<feature type="compositionally biased region" description="Polar residues" evidence="2">
    <location>
        <begin position="1079"/>
        <end position="1092"/>
    </location>
</feature>
<dbReference type="GO" id="GO:0016872">
    <property type="term" value="F:intramolecular lyase activity"/>
    <property type="evidence" value="ECO:0007669"/>
    <property type="project" value="InterPro"/>
</dbReference>
<dbReference type="GO" id="GO:0005769">
    <property type="term" value="C:early endosome"/>
    <property type="evidence" value="ECO:0007669"/>
    <property type="project" value="TreeGrafter"/>
</dbReference>
<dbReference type="InterPro" id="IPR011993">
    <property type="entry name" value="PH-like_dom_sf"/>
</dbReference>
<evidence type="ECO:0000256" key="1">
    <source>
        <dbReference type="ARBA" id="ARBA00022553"/>
    </source>
</evidence>
<dbReference type="GO" id="GO:0005829">
    <property type="term" value="C:cytosol"/>
    <property type="evidence" value="ECO:0007669"/>
    <property type="project" value="GOC"/>
</dbReference>
<dbReference type="EMBL" id="CAKLBY020000103">
    <property type="protein sequence ID" value="CAK7926908.1"/>
    <property type="molecule type" value="Genomic_DNA"/>
</dbReference>
<organism evidence="4 5">
    <name type="scientific">Peronospora matthiolae</name>
    <dbReference type="NCBI Taxonomy" id="2874970"/>
    <lineage>
        <taxon>Eukaryota</taxon>
        <taxon>Sar</taxon>
        <taxon>Stramenopiles</taxon>
        <taxon>Oomycota</taxon>
        <taxon>Peronosporomycetes</taxon>
        <taxon>Peronosporales</taxon>
        <taxon>Peronosporaceae</taxon>
        <taxon>Peronospora</taxon>
    </lineage>
</organism>
<evidence type="ECO:0000313" key="5">
    <source>
        <dbReference type="Proteomes" id="UP001162060"/>
    </source>
</evidence>
<dbReference type="InterPro" id="IPR001849">
    <property type="entry name" value="PH_domain"/>
</dbReference>
<evidence type="ECO:0000259" key="3">
    <source>
        <dbReference type="PROSITE" id="PS50003"/>
    </source>
</evidence>
<dbReference type="GO" id="GO:0001881">
    <property type="term" value="P:receptor recycling"/>
    <property type="evidence" value="ECO:0007669"/>
    <property type="project" value="TreeGrafter"/>
</dbReference>
<reference evidence="4" key="1">
    <citation type="submission" date="2024-01" db="EMBL/GenBank/DDBJ databases">
        <authorList>
            <person name="Webb A."/>
        </authorList>
    </citation>
    <scope>NUCLEOTIDE SEQUENCE</scope>
    <source>
        <strain evidence="4">Pm1</strain>
    </source>
</reference>
<name>A0AAV1U0R0_9STRA</name>
<feature type="domain" description="PH" evidence="3">
    <location>
        <begin position="78"/>
        <end position="172"/>
    </location>
</feature>
<feature type="region of interest" description="Disordered" evidence="2">
    <location>
        <begin position="474"/>
        <end position="543"/>
    </location>
</feature>
<accession>A0AAV1U0R0</accession>
<dbReference type="InterPro" id="IPR016088">
    <property type="entry name" value="Chalcone_isomerase_3-sand"/>
</dbReference>